<keyword evidence="9 12" id="KW-0460">Magnesium</keyword>
<keyword evidence="7 12" id="KW-0418">Kinase</keyword>
<dbReference type="EC" id="2.7.1.15" evidence="2 12"/>
<dbReference type="InterPro" id="IPR002173">
    <property type="entry name" value="Carboh/pur_kinase_PfkB_CS"/>
</dbReference>
<evidence type="ECO:0000256" key="4">
    <source>
        <dbReference type="ARBA" id="ARBA00022679"/>
    </source>
</evidence>
<dbReference type="GO" id="GO:0005737">
    <property type="term" value="C:cytoplasm"/>
    <property type="evidence" value="ECO:0007669"/>
    <property type="project" value="UniProtKB-SubCell"/>
</dbReference>
<evidence type="ECO:0000256" key="7">
    <source>
        <dbReference type="ARBA" id="ARBA00022777"/>
    </source>
</evidence>
<dbReference type="Pfam" id="PF00294">
    <property type="entry name" value="PfkB"/>
    <property type="match status" value="1"/>
</dbReference>
<dbReference type="InterPro" id="IPR011611">
    <property type="entry name" value="PfkB_dom"/>
</dbReference>
<dbReference type="EMBL" id="FWXB01000001">
    <property type="protein sequence ID" value="SMC10578.1"/>
    <property type="molecule type" value="Genomic_DNA"/>
</dbReference>
<dbReference type="Proteomes" id="UP000193224">
    <property type="component" value="Unassembled WGS sequence"/>
</dbReference>
<dbReference type="InterPro" id="IPR029056">
    <property type="entry name" value="Ribokinase-like"/>
</dbReference>
<keyword evidence="6 12" id="KW-0547">Nucleotide-binding</keyword>
<feature type="binding site" evidence="12">
    <location>
        <begin position="235"/>
        <end position="236"/>
    </location>
    <ligand>
        <name>ATP</name>
        <dbReference type="ChEBI" id="CHEBI:30616"/>
    </ligand>
</feature>
<evidence type="ECO:0000256" key="12">
    <source>
        <dbReference type="HAMAP-Rule" id="MF_01987"/>
    </source>
</evidence>
<feature type="binding site" evidence="12">
    <location>
        <position position="236"/>
    </location>
    <ligand>
        <name>substrate</name>
    </ligand>
</feature>
<name>A0A1X7BLT2_9RHOB</name>
<keyword evidence="15" id="KW-1185">Reference proteome</keyword>
<dbReference type="PANTHER" id="PTHR10584:SF166">
    <property type="entry name" value="RIBOKINASE"/>
    <property type="match status" value="1"/>
</dbReference>
<accession>A0A1X7BLT2</accession>
<feature type="binding site" evidence="12">
    <location>
        <position position="265"/>
    </location>
    <ligand>
        <name>K(+)</name>
        <dbReference type="ChEBI" id="CHEBI:29103"/>
    </ligand>
</feature>
<dbReference type="InterPro" id="IPR011877">
    <property type="entry name" value="Ribokinase"/>
</dbReference>
<comment type="pathway">
    <text evidence="12">Carbohydrate metabolism; D-ribose degradation; D-ribose 5-phosphate from beta-D-ribopyranose: step 2/2.</text>
</comment>
<evidence type="ECO:0000256" key="8">
    <source>
        <dbReference type="ARBA" id="ARBA00022840"/>
    </source>
</evidence>
<comment type="function">
    <text evidence="12">Catalyzes the phosphorylation of ribose at O-5 in a reaction requiring ATP and magnesium. The resulting D-ribose-5-phosphate can then be used either for sythesis of nucleotides, histidine, and tryptophan, or as a component of the pentose phosphate pathway.</text>
</comment>
<dbReference type="Gene3D" id="3.40.1190.20">
    <property type="match status" value="1"/>
</dbReference>
<evidence type="ECO:0000256" key="11">
    <source>
        <dbReference type="ARBA" id="ARBA00023277"/>
    </source>
</evidence>
<evidence type="ECO:0000256" key="2">
    <source>
        <dbReference type="ARBA" id="ARBA00012035"/>
    </source>
</evidence>
<comment type="activity regulation">
    <text evidence="12">Activated by a monovalent cation that binds near, but not in, the active site. The most likely occupant of the site in vivo is potassium. Ion binding induces a conformational change that may alter substrate affinity.</text>
</comment>
<keyword evidence="11 12" id="KW-0119">Carbohydrate metabolism</keyword>
<feature type="domain" description="Carbohydrate kinase PfkB" evidence="13">
    <location>
        <begin position="3"/>
        <end position="277"/>
    </location>
</feature>
<dbReference type="GO" id="GO:0005524">
    <property type="term" value="F:ATP binding"/>
    <property type="evidence" value="ECO:0007669"/>
    <property type="project" value="UniProtKB-UniRule"/>
</dbReference>
<dbReference type="AlphaFoldDB" id="A0A1X7BLT2"/>
<dbReference type="CDD" id="cd01174">
    <property type="entry name" value="ribokinase"/>
    <property type="match status" value="1"/>
</dbReference>
<gene>
    <name evidence="12 14" type="primary">rbsK</name>
    <name evidence="14" type="ORF">ROA7745_00385</name>
</gene>
<proteinExistence type="inferred from homology"/>
<evidence type="ECO:0000256" key="1">
    <source>
        <dbReference type="ARBA" id="ARBA00005380"/>
    </source>
</evidence>
<comment type="cofactor">
    <cofactor evidence="12">
        <name>Mg(2+)</name>
        <dbReference type="ChEBI" id="CHEBI:18420"/>
    </cofactor>
    <text evidence="12">Requires a divalent cation, most likely magnesium in vivo, as an electrophilic catalyst to aid phosphoryl group transfer. It is the chelate of the metal and the nucleotide that is the actual substrate.</text>
</comment>
<dbReference type="RefSeq" id="WP_085798528.1">
    <property type="nucleotide sequence ID" value="NZ_FWXB01000001.1"/>
</dbReference>
<evidence type="ECO:0000256" key="9">
    <source>
        <dbReference type="ARBA" id="ARBA00022842"/>
    </source>
</evidence>
<dbReference type="PROSITE" id="PS00584">
    <property type="entry name" value="PFKB_KINASES_2"/>
    <property type="match status" value="1"/>
</dbReference>
<dbReference type="GO" id="GO:0019303">
    <property type="term" value="P:D-ribose catabolic process"/>
    <property type="evidence" value="ECO:0007669"/>
    <property type="project" value="UniProtKB-UniRule"/>
</dbReference>
<feature type="active site" description="Proton acceptor" evidence="12">
    <location>
        <position position="236"/>
    </location>
</feature>
<keyword evidence="10 12" id="KW-0630">Potassium</keyword>
<evidence type="ECO:0000256" key="3">
    <source>
        <dbReference type="ARBA" id="ARBA00016943"/>
    </source>
</evidence>
<dbReference type="PRINTS" id="PR00990">
    <property type="entry name" value="RIBOKINASE"/>
</dbReference>
<keyword evidence="12" id="KW-0963">Cytoplasm</keyword>
<dbReference type="HAMAP" id="MF_01987">
    <property type="entry name" value="Ribokinase"/>
    <property type="match status" value="1"/>
</dbReference>
<sequence length="288" mass="30011">MILNFGSINLDLVYRVPHLPAPGETLASSSFMRYLGGKGINQSIAVARAGGTVHHIGCLGPDGGWLREQIAGFGLSLDGIATVDVPTGHAVIFVDEAAENQIVLFGGSNHAFTQDQIDRALAQASAEDWVLLQNETNLVPYVAQTAKARGLKVAYSAAPFDAVAVREVLDHIDLLALNEGEAAALASDLGRGASDLGLDHVLITKGADGAELHSADQVFHQGSFAVESIDTTGAGDTFLGAFMARFVDGDVAHALEFAAAASALQVTRQGAAAAIPDKAEVEAFLRVR</sequence>
<organism evidence="14 15">
    <name type="scientific">Roseovarius aestuarii</name>
    <dbReference type="NCBI Taxonomy" id="475083"/>
    <lineage>
        <taxon>Bacteria</taxon>
        <taxon>Pseudomonadati</taxon>
        <taxon>Pseudomonadota</taxon>
        <taxon>Alphaproteobacteria</taxon>
        <taxon>Rhodobacterales</taxon>
        <taxon>Roseobacteraceae</taxon>
        <taxon>Roseovarius</taxon>
    </lineage>
</organism>
<keyword evidence="4 12" id="KW-0808">Transferase</keyword>
<keyword evidence="5 12" id="KW-0479">Metal-binding</keyword>
<dbReference type="GO" id="GO:0004747">
    <property type="term" value="F:ribokinase activity"/>
    <property type="evidence" value="ECO:0007669"/>
    <property type="project" value="UniProtKB-UniRule"/>
</dbReference>
<feature type="binding site" evidence="12">
    <location>
        <position position="270"/>
    </location>
    <ligand>
        <name>K(+)</name>
        <dbReference type="ChEBI" id="CHEBI:29103"/>
    </ligand>
</feature>
<evidence type="ECO:0000313" key="15">
    <source>
        <dbReference type="Proteomes" id="UP000193224"/>
    </source>
</evidence>
<protein>
    <recommendedName>
        <fullName evidence="3 12">Ribokinase</fullName>
        <shortName evidence="12">RK</shortName>
        <ecNumber evidence="2 12">2.7.1.15</ecNumber>
    </recommendedName>
</protein>
<comment type="caution">
    <text evidence="12">Lacks conserved residue(s) required for the propagation of feature annotation.</text>
</comment>
<comment type="subcellular location">
    <subcellularLocation>
        <location evidence="12">Cytoplasm</location>
    </subcellularLocation>
</comment>
<feature type="binding site" evidence="12">
    <location>
        <position position="230"/>
    </location>
    <ligand>
        <name>K(+)</name>
        <dbReference type="ChEBI" id="CHEBI:29103"/>
    </ligand>
</feature>
<feature type="binding site" evidence="12">
    <location>
        <begin position="37"/>
        <end position="41"/>
    </location>
    <ligand>
        <name>substrate</name>
    </ligand>
</feature>
<keyword evidence="8 12" id="KW-0067">ATP-binding</keyword>
<comment type="catalytic activity">
    <reaction evidence="12">
        <text>D-ribose + ATP = D-ribose 5-phosphate + ADP + H(+)</text>
        <dbReference type="Rhea" id="RHEA:13697"/>
        <dbReference type="ChEBI" id="CHEBI:15378"/>
        <dbReference type="ChEBI" id="CHEBI:30616"/>
        <dbReference type="ChEBI" id="CHEBI:47013"/>
        <dbReference type="ChEBI" id="CHEBI:78346"/>
        <dbReference type="ChEBI" id="CHEBI:456216"/>
        <dbReference type="EC" id="2.7.1.15"/>
    </reaction>
</comment>
<feature type="binding site" evidence="12">
    <location>
        <begin position="204"/>
        <end position="209"/>
    </location>
    <ligand>
        <name>ATP</name>
        <dbReference type="ChEBI" id="CHEBI:30616"/>
    </ligand>
</feature>
<feature type="binding site" evidence="12">
    <location>
        <position position="268"/>
    </location>
    <ligand>
        <name>K(+)</name>
        <dbReference type="ChEBI" id="CHEBI:29103"/>
    </ligand>
</feature>
<comment type="subunit">
    <text evidence="12">Homodimer.</text>
</comment>
<dbReference type="InterPro" id="IPR002139">
    <property type="entry name" value="Ribo/fructo_kinase"/>
</dbReference>
<feature type="binding site" evidence="12">
    <location>
        <begin position="9"/>
        <end position="11"/>
    </location>
    <ligand>
        <name>substrate</name>
    </ligand>
</feature>
<dbReference type="UniPathway" id="UPA00916">
    <property type="reaction ID" value="UER00889"/>
</dbReference>
<evidence type="ECO:0000256" key="6">
    <source>
        <dbReference type="ARBA" id="ARBA00022741"/>
    </source>
</evidence>
<reference evidence="14 15" key="1">
    <citation type="submission" date="2017-03" db="EMBL/GenBank/DDBJ databases">
        <authorList>
            <person name="Afonso C.L."/>
            <person name="Miller P.J."/>
            <person name="Scott M.A."/>
            <person name="Spackman E."/>
            <person name="Goraichik I."/>
            <person name="Dimitrov K.M."/>
            <person name="Suarez D.L."/>
            <person name="Swayne D.E."/>
        </authorList>
    </citation>
    <scope>NUCLEOTIDE SEQUENCE [LARGE SCALE GENOMIC DNA]</scope>
    <source>
        <strain evidence="14 15">CECT 7745</strain>
    </source>
</reference>
<feature type="binding site" evidence="12">
    <location>
        <position position="178"/>
    </location>
    <ligand>
        <name>ATP</name>
        <dbReference type="ChEBI" id="CHEBI:30616"/>
    </ligand>
</feature>
<dbReference type="GO" id="GO:0046872">
    <property type="term" value="F:metal ion binding"/>
    <property type="evidence" value="ECO:0007669"/>
    <property type="project" value="UniProtKB-KW"/>
</dbReference>
<evidence type="ECO:0000256" key="5">
    <source>
        <dbReference type="ARBA" id="ARBA00022723"/>
    </source>
</evidence>
<dbReference type="PANTHER" id="PTHR10584">
    <property type="entry name" value="SUGAR KINASE"/>
    <property type="match status" value="1"/>
</dbReference>
<evidence type="ECO:0000259" key="13">
    <source>
        <dbReference type="Pfam" id="PF00294"/>
    </source>
</evidence>
<comment type="similarity">
    <text evidence="12">Belongs to the carbohydrate kinase PfkB family. Ribokinase subfamily.</text>
</comment>
<comment type="similarity">
    <text evidence="1">Belongs to the carbohydrate kinase pfkB family.</text>
</comment>
<evidence type="ECO:0000256" key="10">
    <source>
        <dbReference type="ARBA" id="ARBA00022958"/>
    </source>
</evidence>
<dbReference type="OrthoDB" id="9792663at2"/>
<evidence type="ECO:0000313" key="14">
    <source>
        <dbReference type="EMBL" id="SMC10578.1"/>
    </source>
</evidence>
<feature type="binding site" evidence="12">
    <location>
        <position position="232"/>
    </location>
    <ligand>
        <name>K(+)</name>
        <dbReference type="ChEBI" id="CHEBI:29103"/>
    </ligand>
</feature>
<feature type="binding site" evidence="12">
    <location>
        <position position="135"/>
    </location>
    <ligand>
        <name>substrate</name>
    </ligand>
</feature>
<dbReference type="SUPFAM" id="SSF53613">
    <property type="entry name" value="Ribokinase-like"/>
    <property type="match status" value="1"/>
</dbReference>